<dbReference type="InterPro" id="IPR006860">
    <property type="entry name" value="FecR"/>
</dbReference>
<dbReference type="PANTHER" id="PTHR30273">
    <property type="entry name" value="PERIPLASMIC SIGNAL SENSOR AND SIGMA FACTOR ACTIVATOR FECR-RELATED"/>
    <property type="match status" value="1"/>
</dbReference>
<dbReference type="Pfam" id="PF04773">
    <property type="entry name" value="FecR"/>
    <property type="match status" value="1"/>
</dbReference>
<accession>A0A0L8AH63</accession>
<reference evidence="5" key="1">
    <citation type="submission" date="2014-11" db="EMBL/GenBank/DDBJ databases">
        <title>Genome sequencing of Roseivirga sp. D-25.</title>
        <authorList>
            <person name="Selvaratnam C."/>
            <person name="Thevarajoo S."/>
            <person name="Goh K.M."/>
            <person name="Eee R."/>
            <person name="Chan K.-G."/>
            <person name="Chong C.S."/>
        </authorList>
    </citation>
    <scope>NUCLEOTIDE SEQUENCE [LARGE SCALE GENOMIC DNA]</scope>
    <source>
        <strain evidence="5">D-25</strain>
    </source>
</reference>
<dbReference type="InterPro" id="IPR032508">
    <property type="entry name" value="FecR_C"/>
</dbReference>
<dbReference type="Pfam" id="PF16344">
    <property type="entry name" value="FecR_C"/>
    <property type="match status" value="1"/>
</dbReference>
<evidence type="ECO:0000313" key="4">
    <source>
        <dbReference type="EMBL" id="KOF01572.1"/>
    </source>
</evidence>
<keyword evidence="1" id="KW-0812">Transmembrane</keyword>
<evidence type="ECO:0000313" key="5">
    <source>
        <dbReference type="Proteomes" id="UP000036908"/>
    </source>
</evidence>
<evidence type="ECO:0000259" key="3">
    <source>
        <dbReference type="Pfam" id="PF16344"/>
    </source>
</evidence>
<name>A0A0L8AH63_9BACT</name>
<dbReference type="GO" id="GO:0016989">
    <property type="term" value="F:sigma factor antagonist activity"/>
    <property type="evidence" value="ECO:0007669"/>
    <property type="project" value="TreeGrafter"/>
</dbReference>
<organism evidence="4 5">
    <name type="scientific">Roseivirga seohaensis subsp. aquiponti</name>
    <dbReference type="NCBI Taxonomy" id="1566026"/>
    <lineage>
        <taxon>Bacteria</taxon>
        <taxon>Pseudomonadati</taxon>
        <taxon>Bacteroidota</taxon>
        <taxon>Cytophagia</taxon>
        <taxon>Cytophagales</taxon>
        <taxon>Roseivirgaceae</taxon>
        <taxon>Roseivirga</taxon>
    </lineage>
</organism>
<proteinExistence type="predicted"/>
<gene>
    <name evidence="4" type="ORF">OB69_17060</name>
</gene>
<protein>
    <recommendedName>
        <fullName evidence="6">FecR protein domain-containing protein</fullName>
    </recommendedName>
</protein>
<dbReference type="Gene3D" id="2.60.120.1440">
    <property type="match status" value="1"/>
</dbReference>
<dbReference type="RefSeq" id="WP_053224964.1">
    <property type="nucleotide sequence ID" value="NZ_JSVA01000022.1"/>
</dbReference>
<dbReference type="EMBL" id="JSVA01000022">
    <property type="protein sequence ID" value="KOF01572.1"/>
    <property type="molecule type" value="Genomic_DNA"/>
</dbReference>
<evidence type="ECO:0008006" key="6">
    <source>
        <dbReference type="Google" id="ProtNLM"/>
    </source>
</evidence>
<sequence>MHQNQNTNQHESAWLNGEISTEEFLQKAHSIDSDSVLLKALSKTSGFDAPSKKTKHNAWAELEKKISEEKSQKVIPLYRSYWMGIAASLILAIGAFFIFKQSSTSTNQTIIATSLAEVQTVYLPDSSIVYLNAGSKISFSERQWQEERTLELSGEAFFEVKKGSDFTVETNLGDVVVLGTSFNVKERKDILEVACKTGKVKVIIKPSGDYQIITPGQILTTKGGKFKNVSTISPSYIDNWRTGDFDFESVMLTEVFEELERQYDVNLEYDLNDIQDRPYTGYFNNKNLTEALQLVCNPMGLNFKIEEKKVKIMSGSVQTP</sequence>
<feature type="domain" description="FecR protein" evidence="2">
    <location>
        <begin position="111"/>
        <end position="201"/>
    </location>
</feature>
<keyword evidence="1" id="KW-0472">Membrane</keyword>
<keyword evidence="5" id="KW-1185">Reference proteome</keyword>
<keyword evidence="1" id="KW-1133">Transmembrane helix</keyword>
<comment type="caution">
    <text evidence="4">The sequence shown here is derived from an EMBL/GenBank/DDBJ whole genome shotgun (WGS) entry which is preliminary data.</text>
</comment>
<dbReference type="PIRSF" id="PIRSF018266">
    <property type="entry name" value="FecR"/>
    <property type="match status" value="1"/>
</dbReference>
<feature type="domain" description="Protein FecR C-terminal" evidence="3">
    <location>
        <begin position="245"/>
        <end position="312"/>
    </location>
</feature>
<dbReference type="PATRIC" id="fig|1566026.4.peg.1851"/>
<dbReference type="PANTHER" id="PTHR30273:SF2">
    <property type="entry name" value="PROTEIN FECR"/>
    <property type="match status" value="1"/>
</dbReference>
<dbReference type="InterPro" id="IPR012373">
    <property type="entry name" value="Ferrdict_sens_TM"/>
</dbReference>
<feature type="transmembrane region" description="Helical" evidence="1">
    <location>
        <begin position="80"/>
        <end position="99"/>
    </location>
</feature>
<dbReference type="Gene3D" id="3.55.50.30">
    <property type="match status" value="1"/>
</dbReference>
<dbReference type="Proteomes" id="UP000036908">
    <property type="component" value="Unassembled WGS sequence"/>
</dbReference>
<dbReference type="OrthoDB" id="1523489at2"/>
<dbReference type="AlphaFoldDB" id="A0A0L8AH63"/>
<evidence type="ECO:0000256" key="1">
    <source>
        <dbReference type="SAM" id="Phobius"/>
    </source>
</evidence>
<evidence type="ECO:0000259" key="2">
    <source>
        <dbReference type="Pfam" id="PF04773"/>
    </source>
</evidence>